<dbReference type="AlphaFoldDB" id="A0A8J6TMB7"/>
<comment type="caution">
    <text evidence="1">The sequence shown here is derived from an EMBL/GenBank/DDBJ whole genome shotgun (WGS) entry which is preliminary data.</text>
</comment>
<accession>A0A8J6TMB7</accession>
<dbReference type="EMBL" id="JACNJH010000134">
    <property type="protein sequence ID" value="MBC8361493.1"/>
    <property type="molecule type" value="Genomic_DNA"/>
</dbReference>
<name>A0A8J6TMB7_9BACT</name>
<reference evidence="1 2" key="1">
    <citation type="submission" date="2020-08" db="EMBL/GenBank/DDBJ databases">
        <title>Bridging the membrane lipid divide: bacteria of the FCB group superphylum have the potential to synthesize archaeal ether lipids.</title>
        <authorList>
            <person name="Villanueva L."/>
            <person name="Von Meijenfeldt F.A.B."/>
            <person name="Westbye A.B."/>
            <person name="Yadav S."/>
            <person name="Hopmans E.C."/>
            <person name="Dutilh B.E."/>
            <person name="Sinninghe Damste J.S."/>
        </authorList>
    </citation>
    <scope>NUCLEOTIDE SEQUENCE [LARGE SCALE GENOMIC DNA]</scope>
    <source>
        <strain evidence="1">NIOZ-UU30</strain>
    </source>
</reference>
<sequence length="56" mass="6352">MKKLMKKEVNWYQCRLIGCRPGSPIKGSTSSQGKVNLLGSRNWLRPMVMPSWPFAG</sequence>
<dbReference type="Proteomes" id="UP000603434">
    <property type="component" value="Unassembled WGS sequence"/>
</dbReference>
<protein>
    <submittedName>
        <fullName evidence="1">Uncharacterized protein</fullName>
    </submittedName>
</protein>
<evidence type="ECO:0000313" key="1">
    <source>
        <dbReference type="EMBL" id="MBC8361493.1"/>
    </source>
</evidence>
<organism evidence="1 2">
    <name type="scientific">Candidatus Desulfatibia profunda</name>
    <dbReference type="NCBI Taxonomy" id="2841695"/>
    <lineage>
        <taxon>Bacteria</taxon>
        <taxon>Pseudomonadati</taxon>
        <taxon>Thermodesulfobacteriota</taxon>
        <taxon>Desulfobacteria</taxon>
        <taxon>Desulfobacterales</taxon>
        <taxon>Desulfobacterales incertae sedis</taxon>
        <taxon>Candidatus Desulfatibia</taxon>
    </lineage>
</organism>
<gene>
    <name evidence="1" type="ORF">H8E23_08855</name>
</gene>
<proteinExistence type="predicted"/>
<evidence type="ECO:0000313" key="2">
    <source>
        <dbReference type="Proteomes" id="UP000603434"/>
    </source>
</evidence>